<dbReference type="Proteomes" id="UP001499938">
    <property type="component" value="Unassembled WGS sequence"/>
</dbReference>
<keyword evidence="1" id="KW-0472">Membrane</keyword>
<proteinExistence type="predicted"/>
<evidence type="ECO:0000313" key="3">
    <source>
        <dbReference type="Proteomes" id="UP001499938"/>
    </source>
</evidence>
<sequence length="152" mass="16265">MPAPGQPESPADAALTARRVRRAGWVLGAGAAVLIPWTAYLAWELPEHAVAVNYDLAWGGFDVGLILLLAAGAWAAFRANRWLPALAAATATMLIVDAWFDVVTSGPSDRWLAVAMAVLIELPVAVACLRLSAHTQGLVLWRARHSRAKGHR</sequence>
<organism evidence="2 3">
    <name type="scientific">Nostocoides veronense</name>
    <dbReference type="NCBI Taxonomy" id="330836"/>
    <lineage>
        <taxon>Bacteria</taxon>
        <taxon>Bacillati</taxon>
        <taxon>Actinomycetota</taxon>
        <taxon>Actinomycetes</taxon>
        <taxon>Micrococcales</taxon>
        <taxon>Intrasporangiaceae</taxon>
        <taxon>Nostocoides</taxon>
    </lineage>
</organism>
<gene>
    <name evidence="2" type="ORF">GCM10009811_12840</name>
</gene>
<name>A0ABP4XRL6_9MICO</name>
<feature type="transmembrane region" description="Helical" evidence="1">
    <location>
        <begin position="82"/>
        <end position="100"/>
    </location>
</feature>
<keyword evidence="1" id="KW-1133">Transmembrane helix</keyword>
<feature type="transmembrane region" description="Helical" evidence="1">
    <location>
        <begin position="112"/>
        <end position="133"/>
    </location>
</feature>
<keyword evidence="1" id="KW-0812">Transmembrane</keyword>
<reference evidence="3" key="1">
    <citation type="journal article" date="2019" name="Int. J. Syst. Evol. Microbiol.">
        <title>The Global Catalogue of Microorganisms (GCM) 10K type strain sequencing project: providing services to taxonomists for standard genome sequencing and annotation.</title>
        <authorList>
            <consortium name="The Broad Institute Genomics Platform"/>
            <consortium name="The Broad Institute Genome Sequencing Center for Infectious Disease"/>
            <person name="Wu L."/>
            <person name="Ma J."/>
        </authorList>
    </citation>
    <scope>NUCLEOTIDE SEQUENCE [LARGE SCALE GENOMIC DNA]</scope>
    <source>
        <strain evidence="3">JCM 15592</strain>
    </source>
</reference>
<protein>
    <submittedName>
        <fullName evidence="2">Uncharacterized protein</fullName>
    </submittedName>
</protein>
<evidence type="ECO:0000256" key="1">
    <source>
        <dbReference type="SAM" id="Phobius"/>
    </source>
</evidence>
<feature type="transmembrane region" description="Helical" evidence="1">
    <location>
        <begin position="23"/>
        <end position="43"/>
    </location>
</feature>
<comment type="caution">
    <text evidence="2">The sequence shown here is derived from an EMBL/GenBank/DDBJ whole genome shotgun (WGS) entry which is preliminary data.</text>
</comment>
<feature type="transmembrane region" description="Helical" evidence="1">
    <location>
        <begin position="55"/>
        <end position="75"/>
    </location>
</feature>
<keyword evidence="3" id="KW-1185">Reference proteome</keyword>
<evidence type="ECO:0000313" key="2">
    <source>
        <dbReference type="EMBL" id="GAA1789326.1"/>
    </source>
</evidence>
<accession>A0ABP4XRL6</accession>
<dbReference type="RefSeq" id="WP_344082675.1">
    <property type="nucleotide sequence ID" value="NZ_BAAAPO010000021.1"/>
</dbReference>
<dbReference type="EMBL" id="BAAAPO010000021">
    <property type="protein sequence ID" value="GAA1789326.1"/>
    <property type="molecule type" value="Genomic_DNA"/>
</dbReference>